<feature type="compositionally biased region" description="Low complexity" evidence="1">
    <location>
        <begin position="1"/>
        <end position="12"/>
    </location>
</feature>
<feature type="compositionally biased region" description="Gly residues" evidence="1">
    <location>
        <begin position="104"/>
        <end position="117"/>
    </location>
</feature>
<feature type="region of interest" description="Disordered" evidence="1">
    <location>
        <begin position="77"/>
        <end position="117"/>
    </location>
</feature>
<sequence>MEKAPVAQPQFPGGVGGGLPGGGALPGGAGGSTAGFPSFFGGQGLGGQVLGGQGFDPSKFQQFLQLFKQFYSKFQNGGGFGAGGDQNTATPEDANQTPSTGDKTPGGTGTESTGKGA</sequence>
<feature type="compositionally biased region" description="Polar residues" evidence="1">
    <location>
        <begin position="85"/>
        <end position="102"/>
    </location>
</feature>
<reference evidence="2" key="1">
    <citation type="journal article" date="2020" name="Stud. Mycol.">
        <title>101 Dothideomycetes genomes: a test case for predicting lifestyles and emergence of pathogens.</title>
        <authorList>
            <person name="Haridas S."/>
            <person name="Albert R."/>
            <person name="Binder M."/>
            <person name="Bloem J."/>
            <person name="Labutti K."/>
            <person name="Salamov A."/>
            <person name="Andreopoulos B."/>
            <person name="Baker S."/>
            <person name="Barry K."/>
            <person name="Bills G."/>
            <person name="Bluhm B."/>
            <person name="Cannon C."/>
            <person name="Castanera R."/>
            <person name="Culley D."/>
            <person name="Daum C."/>
            <person name="Ezra D."/>
            <person name="Gonzalez J."/>
            <person name="Henrissat B."/>
            <person name="Kuo A."/>
            <person name="Liang C."/>
            <person name="Lipzen A."/>
            <person name="Lutzoni F."/>
            <person name="Magnuson J."/>
            <person name="Mondo S."/>
            <person name="Nolan M."/>
            <person name="Ohm R."/>
            <person name="Pangilinan J."/>
            <person name="Park H.-J."/>
            <person name="Ramirez L."/>
            <person name="Alfaro M."/>
            <person name="Sun H."/>
            <person name="Tritt A."/>
            <person name="Yoshinaga Y."/>
            <person name="Zwiers L.-H."/>
            <person name="Turgeon B."/>
            <person name="Goodwin S."/>
            <person name="Spatafora J."/>
            <person name="Crous P."/>
            <person name="Grigoriev I."/>
        </authorList>
    </citation>
    <scope>NUCLEOTIDE SEQUENCE</scope>
    <source>
        <strain evidence="2">CBS 116005</strain>
    </source>
</reference>
<evidence type="ECO:0000313" key="3">
    <source>
        <dbReference type="Proteomes" id="UP000799436"/>
    </source>
</evidence>
<feature type="region of interest" description="Disordered" evidence="1">
    <location>
        <begin position="1"/>
        <end position="54"/>
    </location>
</feature>
<proteinExistence type="predicted"/>
<dbReference type="Proteomes" id="UP000799436">
    <property type="component" value="Unassembled WGS sequence"/>
</dbReference>
<organism evidence="2 3">
    <name type="scientific">Teratosphaeria nubilosa</name>
    <dbReference type="NCBI Taxonomy" id="161662"/>
    <lineage>
        <taxon>Eukaryota</taxon>
        <taxon>Fungi</taxon>
        <taxon>Dikarya</taxon>
        <taxon>Ascomycota</taxon>
        <taxon>Pezizomycotina</taxon>
        <taxon>Dothideomycetes</taxon>
        <taxon>Dothideomycetidae</taxon>
        <taxon>Mycosphaerellales</taxon>
        <taxon>Teratosphaeriaceae</taxon>
        <taxon>Teratosphaeria</taxon>
    </lineage>
</organism>
<feature type="compositionally biased region" description="Gly residues" evidence="1">
    <location>
        <begin position="13"/>
        <end position="33"/>
    </location>
</feature>
<name>A0A6G1LHH9_9PEZI</name>
<evidence type="ECO:0000256" key="1">
    <source>
        <dbReference type="SAM" id="MobiDB-lite"/>
    </source>
</evidence>
<protein>
    <submittedName>
        <fullName evidence="2">Uncharacterized protein</fullName>
    </submittedName>
</protein>
<dbReference type="EMBL" id="ML995815">
    <property type="protein sequence ID" value="KAF2772413.1"/>
    <property type="molecule type" value="Genomic_DNA"/>
</dbReference>
<accession>A0A6G1LHH9</accession>
<dbReference type="AlphaFoldDB" id="A0A6G1LHH9"/>
<feature type="compositionally biased region" description="Gly residues" evidence="1">
    <location>
        <begin position="41"/>
        <end position="54"/>
    </location>
</feature>
<evidence type="ECO:0000313" key="2">
    <source>
        <dbReference type="EMBL" id="KAF2772413.1"/>
    </source>
</evidence>
<gene>
    <name evidence="2" type="ORF">EJ03DRAFT_324825</name>
</gene>
<keyword evidence="3" id="KW-1185">Reference proteome</keyword>